<accession>A0A8J4WJ59</accession>
<dbReference type="GO" id="GO:0003729">
    <property type="term" value="F:mRNA binding"/>
    <property type="evidence" value="ECO:0007669"/>
    <property type="project" value="TreeGrafter"/>
</dbReference>
<feature type="region of interest" description="Disordered" evidence="4">
    <location>
        <begin position="181"/>
        <end position="202"/>
    </location>
</feature>
<sequence length="538" mass="59137">MVVYHDRNLIINYIPRNLSDVDLSNLFGSVGTIKTCRIIRDRSSGSSFGFGFCEYEDAASAHRAIERFNGYRIEEKILKVSMAKLQGKLYQSSNLYVKKFPLSVTEDQLLTEFSRFGKVLQCRILRDRETDESKGSAYVLFENRSDAVNARNALDGCSWLNSSDGQPLSIKFATPPYRQPSFGNPSKLSNIRKAPTTHSNSSSVDCDQLAAQLLALQSRTGLSIDPYLASLSLPFIHDPAGVPQGSTIPGTFVQPPFVSQMQTSPQSALWTPEYAPPDPRAVNHATSPLTAAYISPCYLTPQQVLPNFWSTHPNSNTGSFCPTFANQFDGLMSAVHGFPVVSGLQSLFPSGGQFTNPGLQGIISDLTSVKGLRATKFEKLNSSSVYAYNIGYLMTEQRLWELFSRFGTILSVSVPRDPKTNLTRNFGFVTFDNLQSAKNAIITLNGLTLDGRRLQVSFRKPKTTNHKIANGNSLATETDVRTETDTVPLTSPVSKMHTDKVACSPTELCTDTFSSLHLDDVSHALDSAVDHPSIVESQ</sequence>
<evidence type="ECO:0000256" key="2">
    <source>
        <dbReference type="ARBA" id="ARBA00022884"/>
    </source>
</evidence>
<dbReference type="GO" id="GO:0009967">
    <property type="term" value="P:positive regulation of signal transduction"/>
    <property type="evidence" value="ECO:0007669"/>
    <property type="project" value="UniProtKB-ARBA"/>
</dbReference>
<dbReference type="FunFam" id="3.30.70.330:FF:000383">
    <property type="entry name" value="Sex lethal, isoform D"/>
    <property type="match status" value="1"/>
</dbReference>
<dbReference type="AlphaFoldDB" id="A0A8J4WJ59"/>
<proteinExistence type="predicted"/>
<keyword evidence="2 3" id="KW-0694">RNA-binding</keyword>
<dbReference type="InterPro" id="IPR000504">
    <property type="entry name" value="RRM_dom"/>
</dbReference>
<evidence type="ECO:0000256" key="4">
    <source>
        <dbReference type="SAM" id="MobiDB-lite"/>
    </source>
</evidence>
<dbReference type="InterPro" id="IPR002343">
    <property type="entry name" value="Hud_Sxl_RNA"/>
</dbReference>
<name>A0A8J4WJ59_9TREM</name>
<dbReference type="SMART" id="SM00360">
    <property type="entry name" value="RRM"/>
    <property type="match status" value="3"/>
</dbReference>
<gene>
    <name evidence="6" type="ORF">PHET_04024</name>
</gene>
<evidence type="ECO:0000313" key="7">
    <source>
        <dbReference type="Proteomes" id="UP000748531"/>
    </source>
</evidence>
<dbReference type="OrthoDB" id="266020at2759"/>
<dbReference type="GO" id="GO:1990904">
    <property type="term" value="C:ribonucleoprotein complex"/>
    <property type="evidence" value="ECO:0007669"/>
    <property type="project" value="InterPro"/>
</dbReference>
<dbReference type="GO" id="GO:0010629">
    <property type="term" value="P:negative regulation of gene expression"/>
    <property type="evidence" value="ECO:0007669"/>
    <property type="project" value="UniProtKB-ARBA"/>
</dbReference>
<dbReference type="SUPFAM" id="SSF54928">
    <property type="entry name" value="RNA-binding domain, RBD"/>
    <property type="match status" value="3"/>
</dbReference>
<dbReference type="Gene3D" id="3.30.70.330">
    <property type="match status" value="3"/>
</dbReference>
<dbReference type="InterPro" id="IPR012677">
    <property type="entry name" value="Nucleotide-bd_a/b_plait_sf"/>
</dbReference>
<dbReference type="PROSITE" id="PS50102">
    <property type="entry name" value="RRM"/>
    <property type="match status" value="3"/>
</dbReference>
<evidence type="ECO:0000259" key="5">
    <source>
        <dbReference type="PROSITE" id="PS50102"/>
    </source>
</evidence>
<feature type="domain" description="RRM" evidence="5">
    <location>
        <begin position="383"/>
        <end position="461"/>
    </location>
</feature>
<dbReference type="InterPro" id="IPR050502">
    <property type="entry name" value="Euk_RNA-bind_prot"/>
</dbReference>
<dbReference type="EMBL" id="LUCH01001999">
    <property type="protein sequence ID" value="KAF5402144.1"/>
    <property type="molecule type" value="Genomic_DNA"/>
</dbReference>
<feature type="domain" description="RRM" evidence="5">
    <location>
        <begin position="93"/>
        <end position="175"/>
    </location>
</feature>
<feature type="domain" description="RRM" evidence="5">
    <location>
        <begin position="7"/>
        <end position="85"/>
    </location>
</feature>
<organism evidence="6 7">
    <name type="scientific">Paragonimus heterotremus</name>
    <dbReference type="NCBI Taxonomy" id="100268"/>
    <lineage>
        <taxon>Eukaryota</taxon>
        <taxon>Metazoa</taxon>
        <taxon>Spiralia</taxon>
        <taxon>Lophotrochozoa</taxon>
        <taxon>Platyhelminthes</taxon>
        <taxon>Trematoda</taxon>
        <taxon>Digenea</taxon>
        <taxon>Plagiorchiida</taxon>
        <taxon>Troglotremata</taxon>
        <taxon>Troglotrematidae</taxon>
        <taxon>Paragonimus</taxon>
    </lineage>
</organism>
<evidence type="ECO:0000256" key="1">
    <source>
        <dbReference type="ARBA" id="ARBA00022737"/>
    </source>
</evidence>
<comment type="caution">
    <text evidence="6">The sequence shown here is derived from an EMBL/GenBank/DDBJ whole genome shotgun (WGS) entry which is preliminary data.</text>
</comment>
<dbReference type="PRINTS" id="PR00961">
    <property type="entry name" value="HUDSXLRNA"/>
</dbReference>
<keyword evidence="1" id="KW-0677">Repeat</keyword>
<evidence type="ECO:0000313" key="6">
    <source>
        <dbReference type="EMBL" id="KAF5402144.1"/>
    </source>
</evidence>
<evidence type="ECO:0000256" key="3">
    <source>
        <dbReference type="PROSITE-ProRule" id="PRU00176"/>
    </source>
</evidence>
<dbReference type="GO" id="GO:0005634">
    <property type="term" value="C:nucleus"/>
    <property type="evidence" value="ECO:0007669"/>
    <property type="project" value="TreeGrafter"/>
</dbReference>
<dbReference type="PANTHER" id="PTHR48025">
    <property type="entry name" value="OS02G0815200 PROTEIN"/>
    <property type="match status" value="1"/>
</dbReference>
<keyword evidence="7" id="KW-1185">Reference proteome</keyword>
<dbReference type="GO" id="GO:0005737">
    <property type="term" value="C:cytoplasm"/>
    <property type="evidence" value="ECO:0007669"/>
    <property type="project" value="UniProtKB-ARBA"/>
</dbReference>
<dbReference type="Proteomes" id="UP000748531">
    <property type="component" value="Unassembled WGS sequence"/>
</dbReference>
<dbReference type="PANTHER" id="PTHR48025:SF1">
    <property type="entry name" value="RRM DOMAIN-CONTAINING PROTEIN"/>
    <property type="match status" value="1"/>
</dbReference>
<reference evidence="6" key="1">
    <citation type="submission" date="2019-05" db="EMBL/GenBank/DDBJ databases">
        <title>Annotation for the trematode Paragonimus heterotremus.</title>
        <authorList>
            <person name="Choi Y.-J."/>
        </authorList>
    </citation>
    <scope>NUCLEOTIDE SEQUENCE</scope>
    <source>
        <strain evidence="6">LC</strain>
    </source>
</reference>
<dbReference type="Pfam" id="PF00076">
    <property type="entry name" value="RRM_1"/>
    <property type="match status" value="3"/>
</dbReference>
<dbReference type="CDD" id="cd00590">
    <property type="entry name" value="RRM_SF"/>
    <property type="match status" value="1"/>
</dbReference>
<dbReference type="InterPro" id="IPR035979">
    <property type="entry name" value="RBD_domain_sf"/>
</dbReference>
<protein>
    <submittedName>
        <fullName evidence="6">ELAV protein 2</fullName>
    </submittedName>
</protein>